<dbReference type="KEGG" id="xyl:ET495_08340"/>
<protein>
    <recommendedName>
        <fullName evidence="4">Sensor histidine kinase</fullName>
    </recommendedName>
</protein>
<keyword evidence="1" id="KW-0472">Membrane</keyword>
<reference evidence="2 3" key="1">
    <citation type="submission" date="2019-01" db="EMBL/GenBank/DDBJ databases">
        <title>Genome sequencing of strain 2JSPR-7.</title>
        <authorList>
            <person name="Heo J."/>
            <person name="Kim S.-J."/>
            <person name="Kim J.-S."/>
            <person name="Hong S.-B."/>
            <person name="Kwon S.-W."/>
        </authorList>
    </citation>
    <scope>NUCLEOTIDE SEQUENCE [LARGE SCALE GENOMIC DNA]</scope>
    <source>
        <strain evidence="2 3">2JSPR-7</strain>
    </source>
</reference>
<evidence type="ECO:0000313" key="2">
    <source>
        <dbReference type="EMBL" id="QAY63252.1"/>
    </source>
</evidence>
<gene>
    <name evidence="2" type="ORF">ET495_08340</name>
</gene>
<evidence type="ECO:0000256" key="1">
    <source>
        <dbReference type="SAM" id="Phobius"/>
    </source>
</evidence>
<dbReference type="OrthoDB" id="227596at2"/>
<evidence type="ECO:0000313" key="3">
    <source>
        <dbReference type="Proteomes" id="UP000291758"/>
    </source>
</evidence>
<keyword evidence="1" id="KW-1133">Transmembrane helix</keyword>
<accession>A0A4P6EKT5</accession>
<dbReference type="EMBL" id="CP035495">
    <property type="protein sequence ID" value="QAY63252.1"/>
    <property type="molecule type" value="Genomic_DNA"/>
</dbReference>
<evidence type="ECO:0008006" key="4">
    <source>
        <dbReference type="Google" id="ProtNLM"/>
    </source>
</evidence>
<feature type="transmembrane region" description="Helical" evidence="1">
    <location>
        <begin position="33"/>
        <end position="56"/>
    </location>
</feature>
<keyword evidence="1" id="KW-0812">Transmembrane</keyword>
<name>A0A4P6EKT5_9MICO</name>
<organism evidence="2 3">
    <name type="scientific">Xylanimonas allomyrinae</name>
    <dbReference type="NCBI Taxonomy" id="2509459"/>
    <lineage>
        <taxon>Bacteria</taxon>
        <taxon>Bacillati</taxon>
        <taxon>Actinomycetota</taxon>
        <taxon>Actinomycetes</taxon>
        <taxon>Micrococcales</taxon>
        <taxon>Promicromonosporaceae</taxon>
        <taxon>Xylanimonas</taxon>
    </lineage>
</organism>
<dbReference type="AlphaFoldDB" id="A0A4P6EKT5"/>
<proteinExistence type="predicted"/>
<keyword evidence="3" id="KW-1185">Reference proteome</keyword>
<dbReference type="RefSeq" id="WP_129204172.1">
    <property type="nucleotide sequence ID" value="NZ_CP035495.1"/>
</dbReference>
<dbReference type="Proteomes" id="UP000291758">
    <property type="component" value="Chromosome"/>
</dbReference>
<sequence>MLGETGRQVQSPAPDSARGLVAGLSRARRRGTILVGAAIAIPAVTLGAVTVGLAVANSREADRALLTAEQFGQIRVGDARTDIGHLLPRYTLPRPDGGRPGCDYFAITTNPFADEFEDAYEICWDQDLVVSTALVEGAAR</sequence>